<gene>
    <name evidence="2" type="ORF">GCM10010126_39710</name>
</gene>
<accession>A0AA37BJ47</accession>
<organism evidence="2 3">
    <name type="scientific">Planomonospora parontospora</name>
    <dbReference type="NCBI Taxonomy" id="58119"/>
    <lineage>
        <taxon>Bacteria</taxon>
        <taxon>Bacillati</taxon>
        <taxon>Actinomycetota</taxon>
        <taxon>Actinomycetes</taxon>
        <taxon>Streptosporangiales</taxon>
        <taxon>Streptosporangiaceae</taxon>
        <taxon>Planomonospora</taxon>
    </lineage>
</organism>
<reference evidence="2" key="1">
    <citation type="journal article" date="2014" name="Int. J. Syst. Evol. Microbiol.">
        <title>Complete genome sequence of Corynebacterium casei LMG S-19264T (=DSM 44701T), isolated from a smear-ripened cheese.</title>
        <authorList>
            <consortium name="US DOE Joint Genome Institute (JGI-PGF)"/>
            <person name="Walter F."/>
            <person name="Albersmeier A."/>
            <person name="Kalinowski J."/>
            <person name="Ruckert C."/>
        </authorList>
    </citation>
    <scope>NUCLEOTIDE SEQUENCE</scope>
    <source>
        <strain evidence="2">JCM 3093</strain>
    </source>
</reference>
<dbReference type="Proteomes" id="UP000627984">
    <property type="component" value="Unassembled WGS sequence"/>
</dbReference>
<feature type="region of interest" description="Disordered" evidence="1">
    <location>
        <begin position="1"/>
        <end position="34"/>
    </location>
</feature>
<reference evidence="2" key="2">
    <citation type="submission" date="2022-09" db="EMBL/GenBank/DDBJ databases">
        <authorList>
            <person name="Sun Q."/>
            <person name="Ohkuma M."/>
        </authorList>
    </citation>
    <scope>NUCLEOTIDE SEQUENCE</scope>
    <source>
        <strain evidence="2">JCM 3093</strain>
    </source>
</reference>
<comment type="caution">
    <text evidence="2">The sequence shown here is derived from an EMBL/GenBank/DDBJ whole genome shotgun (WGS) entry which is preliminary data.</text>
</comment>
<protein>
    <submittedName>
        <fullName evidence="2">Uncharacterized protein</fullName>
    </submittedName>
</protein>
<sequence>MVISLSQPGLLADQDASRAEPTGSCPLEPPDPAKHRLAMPSLNTLIVDYFKLI</sequence>
<evidence type="ECO:0000313" key="3">
    <source>
        <dbReference type="Proteomes" id="UP000627984"/>
    </source>
</evidence>
<name>A0AA37BJ47_9ACTN</name>
<dbReference type="EMBL" id="BMQD01000012">
    <property type="protein sequence ID" value="GGK76527.1"/>
    <property type="molecule type" value="Genomic_DNA"/>
</dbReference>
<evidence type="ECO:0000313" key="2">
    <source>
        <dbReference type="EMBL" id="GGK76527.1"/>
    </source>
</evidence>
<evidence type="ECO:0000256" key="1">
    <source>
        <dbReference type="SAM" id="MobiDB-lite"/>
    </source>
</evidence>
<dbReference type="AlphaFoldDB" id="A0AA37BJ47"/>
<proteinExistence type="predicted"/>